<feature type="transmembrane region" description="Helical" evidence="9">
    <location>
        <begin position="23"/>
        <end position="45"/>
    </location>
</feature>
<dbReference type="KEGG" id="glt:GlitD10_2641"/>
<dbReference type="AlphaFoldDB" id="A0A1J0AGB4"/>
<organism evidence="10 11">
    <name type="scientific">Gloeomargarita lithophora Alchichica-D10</name>
    <dbReference type="NCBI Taxonomy" id="1188229"/>
    <lineage>
        <taxon>Bacteria</taxon>
        <taxon>Bacillati</taxon>
        <taxon>Cyanobacteriota</taxon>
        <taxon>Cyanophyceae</taxon>
        <taxon>Gloeomargaritales</taxon>
        <taxon>Gloeomargaritaceae</taxon>
        <taxon>Gloeomargarita</taxon>
    </lineage>
</organism>
<evidence type="ECO:0000256" key="6">
    <source>
        <dbReference type="ARBA" id="ARBA00023065"/>
    </source>
</evidence>
<keyword evidence="11" id="KW-1185">Reference proteome</keyword>
<dbReference type="GO" id="GO:0005886">
    <property type="term" value="C:plasma membrane"/>
    <property type="evidence" value="ECO:0007669"/>
    <property type="project" value="UniProtKB-SubCell"/>
</dbReference>
<keyword evidence="6" id="KW-0406">Ion transport</keyword>
<evidence type="ECO:0000256" key="5">
    <source>
        <dbReference type="ARBA" id="ARBA00022989"/>
    </source>
</evidence>
<dbReference type="Pfam" id="PF25539">
    <property type="entry name" value="Bestrophin_2"/>
    <property type="match status" value="1"/>
</dbReference>
<keyword evidence="3" id="KW-1003">Cell membrane</keyword>
<dbReference type="Proteomes" id="UP000180235">
    <property type="component" value="Chromosome"/>
</dbReference>
<evidence type="ECO:0000256" key="8">
    <source>
        <dbReference type="ARBA" id="ARBA00034708"/>
    </source>
</evidence>
<evidence type="ECO:0000256" key="4">
    <source>
        <dbReference type="ARBA" id="ARBA00022692"/>
    </source>
</evidence>
<evidence type="ECO:0000313" key="11">
    <source>
        <dbReference type="Proteomes" id="UP000180235"/>
    </source>
</evidence>
<evidence type="ECO:0000256" key="9">
    <source>
        <dbReference type="SAM" id="Phobius"/>
    </source>
</evidence>
<dbReference type="RefSeq" id="WP_071455341.1">
    <property type="nucleotide sequence ID" value="NZ_CP017675.1"/>
</dbReference>
<evidence type="ECO:0000256" key="3">
    <source>
        <dbReference type="ARBA" id="ARBA00022475"/>
    </source>
</evidence>
<keyword evidence="5 9" id="KW-1133">Transmembrane helix</keyword>
<feature type="transmembrane region" description="Helical" evidence="9">
    <location>
        <begin position="220"/>
        <end position="239"/>
    </location>
</feature>
<sequence length="320" mass="36367">MTAKSLPSLWGWLRSLVILRGSVLPRILPLIFLFGLYSALIVAAWQTHWPLPIGMLGELTGNVVCNLVLGLLLVFRTNSSYDRFWEGRKAWGDIVVNVRNLARTIQLCIPVQTAEQQQRRQKVLQMLPGFAVATKLHLRDMGENQELEPFFSPQELMQLRQSPNRPLQITLWIQDYLQQEFQQERIDTVRLLELNQFLNNIIQGLTACERIRQTPIPPAYLIYLRRLIVVYCLCLPVVLVPKLGWWTVPVVGIIGFILFGIEELGREIEDPFGFDPNDLPLDGICTMLVDNVMTISGIDVPDNTAPVPPIPTDSSLLPTH</sequence>
<proteinExistence type="inferred from homology"/>
<keyword evidence="7 9" id="KW-0472">Membrane</keyword>
<dbReference type="PANTHER" id="PTHR33281">
    <property type="entry name" value="UPF0187 PROTEIN YNEE"/>
    <property type="match status" value="1"/>
</dbReference>
<reference evidence="10 11" key="1">
    <citation type="submission" date="2016-10" db="EMBL/GenBank/DDBJ databases">
        <title>Description of Gloeomargarita lithophora gen. nov., sp. nov., a thylakoid-bearing basal-branching cyanobacterium with intracellular carbonates, and proposal for Gloeomargaritales ord. nov.</title>
        <authorList>
            <person name="Moreira D."/>
            <person name="Tavera R."/>
            <person name="Benzerara K."/>
            <person name="Skouri-Panet F."/>
            <person name="Couradeau E."/>
            <person name="Gerard E."/>
            <person name="Loussert C."/>
            <person name="Novelo E."/>
            <person name="Zivanovic Y."/>
            <person name="Lopez-Garcia P."/>
        </authorList>
    </citation>
    <scope>NUCLEOTIDE SEQUENCE [LARGE SCALE GENOMIC DNA]</scope>
    <source>
        <strain evidence="10 11">D10</strain>
    </source>
</reference>
<dbReference type="InterPro" id="IPR044669">
    <property type="entry name" value="YneE/VCCN1/2-like"/>
</dbReference>
<evidence type="ECO:0000256" key="7">
    <source>
        <dbReference type="ARBA" id="ARBA00023136"/>
    </source>
</evidence>
<comment type="subcellular location">
    <subcellularLocation>
        <location evidence="1">Cell membrane</location>
        <topology evidence="1">Multi-pass membrane protein</topology>
    </subcellularLocation>
</comment>
<evidence type="ECO:0000256" key="1">
    <source>
        <dbReference type="ARBA" id="ARBA00004651"/>
    </source>
</evidence>
<keyword evidence="2" id="KW-0813">Transport</keyword>
<name>A0A1J0AGB4_9CYAN</name>
<dbReference type="GO" id="GO:0005254">
    <property type="term" value="F:chloride channel activity"/>
    <property type="evidence" value="ECO:0007669"/>
    <property type="project" value="InterPro"/>
</dbReference>
<comment type="similarity">
    <text evidence="8">Belongs to the anion channel-forming bestrophin (TC 1.A.46) family.</text>
</comment>
<keyword evidence="4 9" id="KW-0812">Transmembrane</keyword>
<accession>A0A1J0AGB4</accession>
<feature type="transmembrane region" description="Helical" evidence="9">
    <location>
        <begin position="51"/>
        <end position="75"/>
    </location>
</feature>
<dbReference type="OrthoDB" id="445589at2"/>
<evidence type="ECO:0000313" key="10">
    <source>
        <dbReference type="EMBL" id="APB34982.1"/>
    </source>
</evidence>
<evidence type="ECO:0000256" key="2">
    <source>
        <dbReference type="ARBA" id="ARBA00022448"/>
    </source>
</evidence>
<protein>
    <submittedName>
        <fullName evidence="10">Membrane protein</fullName>
    </submittedName>
</protein>
<dbReference type="PANTHER" id="PTHR33281:SF19">
    <property type="entry name" value="VOLTAGE-DEPENDENT ANION CHANNEL-FORMING PROTEIN YNEE"/>
    <property type="match status" value="1"/>
</dbReference>
<dbReference type="EMBL" id="CP017675">
    <property type="protein sequence ID" value="APB34982.1"/>
    <property type="molecule type" value="Genomic_DNA"/>
</dbReference>
<gene>
    <name evidence="10" type="primary">yneE-2</name>
    <name evidence="10" type="ORF">GlitD10_2641</name>
</gene>